<organism evidence="3 4">
    <name type="scientific">Cutibacterium modestum</name>
    <dbReference type="NCBI Taxonomy" id="2559073"/>
    <lineage>
        <taxon>Bacteria</taxon>
        <taxon>Bacillati</taxon>
        <taxon>Actinomycetota</taxon>
        <taxon>Actinomycetes</taxon>
        <taxon>Propionibacteriales</taxon>
        <taxon>Propionibacteriaceae</taxon>
        <taxon>Cutibacterium</taxon>
    </lineage>
</organism>
<accession>A0AAD1KN98</accession>
<feature type="domain" description="DUF4439" evidence="2">
    <location>
        <begin position="225"/>
        <end position="313"/>
    </location>
</feature>
<feature type="compositionally biased region" description="Low complexity" evidence="1">
    <location>
        <begin position="33"/>
        <end position="43"/>
    </location>
</feature>
<protein>
    <recommendedName>
        <fullName evidence="2">DUF4439 domain-containing protein</fullName>
    </recommendedName>
</protein>
<dbReference type="RefSeq" id="WP_002526983.1">
    <property type="nucleotide sequence ID" value="NZ_AP024747.1"/>
</dbReference>
<feature type="region of interest" description="Disordered" evidence="1">
    <location>
        <begin position="21"/>
        <end position="48"/>
    </location>
</feature>
<dbReference type="EMBL" id="AP024747">
    <property type="protein sequence ID" value="BCY24768.1"/>
    <property type="molecule type" value="Genomic_DNA"/>
</dbReference>
<proteinExistence type="predicted"/>
<dbReference type="AlphaFoldDB" id="A0AAD1KN98"/>
<reference evidence="3" key="1">
    <citation type="submission" date="2021-06" db="EMBL/GenBank/DDBJ databases">
        <title>Genome sequence of Cutibacterium modestum strain KB17-24694.</title>
        <authorList>
            <person name="Dekio I."/>
            <person name="Asahina A."/>
            <person name="Nishida M."/>
        </authorList>
    </citation>
    <scope>NUCLEOTIDE SEQUENCE</scope>
    <source>
        <strain evidence="3">KB17-24694</strain>
    </source>
</reference>
<feature type="compositionally biased region" description="Basic and acidic residues" evidence="1">
    <location>
        <begin position="22"/>
        <end position="31"/>
    </location>
</feature>
<dbReference type="InterPro" id="IPR029447">
    <property type="entry name" value="DUF4439"/>
</dbReference>
<feature type="compositionally biased region" description="Polar residues" evidence="1">
    <location>
        <begin position="88"/>
        <end position="105"/>
    </location>
</feature>
<evidence type="ECO:0000313" key="3">
    <source>
        <dbReference type="EMBL" id="BCY24768.1"/>
    </source>
</evidence>
<gene>
    <name evidence="3" type="ORF">KB1_07580</name>
</gene>
<dbReference type="GeneID" id="92880168"/>
<dbReference type="Gene3D" id="1.20.1260.10">
    <property type="match status" value="1"/>
</dbReference>
<evidence type="ECO:0000313" key="4">
    <source>
        <dbReference type="Proteomes" id="UP000825072"/>
    </source>
</evidence>
<sequence>MIARRTILASGAGLVAIGLTGCDHRSPEKKTTPARPTATTPAPHQSDAVSTEALLADLATKAARGATGGQRTVLNEVAAAHRRHLEVLSQSNPFSGNTATPSAAVSPTPRAAGQGSPLALLQHHEKAAATQYLESCRTAQNPSEVLLWASLSVFCSAFNPSGPVPQPTPKIVPVAVRKEPLTNAQQALLTHLNALITGLEWGIARLGDHDQLRAWGWNRRDIVLAQRAEVRQSIRDASATPTPDLPGYPMSPAPVNDAATRTLWSGLETNALSGWGRVTAASGSAARPHAVAAMVSQAQVLAHLGTGVTTWPGWV</sequence>
<feature type="region of interest" description="Disordered" evidence="1">
    <location>
        <begin position="88"/>
        <end position="116"/>
    </location>
</feature>
<dbReference type="InterPro" id="IPR012347">
    <property type="entry name" value="Ferritin-like"/>
</dbReference>
<evidence type="ECO:0000259" key="2">
    <source>
        <dbReference type="Pfam" id="PF14530"/>
    </source>
</evidence>
<dbReference type="Proteomes" id="UP000825072">
    <property type="component" value="Chromosome 1"/>
</dbReference>
<name>A0AAD1KN98_9ACTN</name>
<dbReference type="Pfam" id="PF14530">
    <property type="entry name" value="DUF4439"/>
    <property type="match status" value="1"/>
</dbReference>
<evidence type="ECO:0000256" key="1">
    <source>
        <dbReference type="SAM" id="MobiDB-lite"/>
    </source>
</evidence>
<dbReference type="PROSITE" id="PS51257">
    <property type="entry name" value="PROKAR_LIPOPROTEIN"/>
    <property type="match status" value="1"/>
</dbReference>